<dbReference type="SMART" id="SM00829">
    <property type="entry name" value="PKS_ER"/>
    <property type="match status" value="1"/>
</dbReference>
<dbReference type="EC" id="1.-.-.-" evidence="2"/>
<gene>
    <name evidence="2" type="ORF">R2363_05500</name>
</gene>
<dbReference type="InterPro" id="IPR020843">
    <property type="entry name" value="ER"/>
</dbReference>
<protein>
    <submittedName>
        <fullName evidence="2">NADP-dependent oxidoreductase</fullName>
        <ecNumber evidence="2">1.-.-.-</ecNumber>
    </submittedName>
</protein>
<dbReference type="Pfam" id="PF13602">
    <property type="entry name" value="ADH_zinc_N_2"/>
    <property type="match status" value="1"/>
</dbReference>
<sequence>MRAVQIDVHGGPEALVVREVPDPQCGEGQVLVRTVASTLNPVDWKTRAWDVGPALPATLGWDLAGVVVASGSPEFAVGDRVIAMSAQVATGRGTWAELVALPEHLLTPAPKSLALVEAATLPLAGTTAVQALDKLRLQRGDRLLVTGAAGAVGGLAVQLARQAGVEVDGLVSRPEHVEPVRELGAGTVTHLVSDLPERAYDAVFDTAGVDVTAALVEGGGYVSVSDEPLPDVPGAAKSYVQESAKDLAALVELVDAGRLRVRVAEYHPVSEVRTAHERFEAGGLSGKVVLLF</sequence>
<dbReference type="PANTHER" id="PTHR43482:SF1">
    <property type="entry name" value="PROTEIN AST1-RELATED"/>
    <property type="match status" value="1"/>
</dbReference>
<keyword evidence="2" id="KW-0560">Oxidoreductase</keyword>
<evidence type="ECO:0000313" key="3">
    <source>
        <dbReference type="Proteomes" id="UP001278571"/>
    </source>
</evidence>
<keyword evidence="3" id="KW-1185">Reference proteome</keyword>
<dbReference type="EMBL" id="JAWJZF010000237">
    <property type="protein sequence ID" value="MDX2291628.1"/>
    <property type="molecule type" value="Genomic_DNA"/>
</dbReference>
<name>A0ABU4K1L9_9ACTN</name>
<evidence type="ECO:0000259" key="1">
    <source>
        <dbReference type="SMART" id="SM00829"/>
    </source>
</evidence>
<dbReference type="InterPro" id="IPR011032">
    <property type="entry name" value="GroES-like_sf"/>
</dbReference>
<dbReference type="InterPro" id="IPR013154">
    <property type="entry name" value="ADH-like_N"/>
</dbReference>
<dbReference type="PANTHER" id="PTHR43482">
    <property type="entry name" value="PROTEIN AST1-RELATED"/>
    <property type="match status" value="1"/>
</dbReference>
<dbReference type="InterPro" id="IPR052585">
    <property type="entry name" value="Lipid_raft_assoc_Zn_ADH"/>
</dbReference>
<organism evidence="2 3">
    <name type="scientific">Streptomyces roseolus</name>
    <dbReference type="NCBI Taxonomy" id="67358"/>
    <lineage>
        <taxon>Bacteria</taxon>
        <taxon>Bacillati</taxon>
        <taxon>Actinomycetota</taxon>
        <taxon>Actinomycetes</taxon>
        <taxon>Kitasatosporales</taxon>
        <taxon>Streptomycetaceae</taxon>
        <taxon>Streptomyces</taxon>
    </lineage>
</organism>
<dbReference type="Gene3D" id="3.40.50.720">
    <property type="entry name" value="NAD(P)-binding Rossmann-like Domain"/>
    <property type="match status" value="1"/>
</dbReference>
<dbReference type="SUPFAM" id="SSF50129">
    <property type="entry name" value="GroES-like"/>
    <property type="match status" value="1"/>
</dbReference>
<dbReference type="Pfam" id="PF08240">
    <property type="entry name" value="ADH_N"/>
    <property type="match status" value="1"/>
</dbReference>
<feature type="domain" description="Enoyl reductase (ER)" evidence="1">
    <location>
        <begin position="10"/>
        <end position="290"/>
    </location>
</feature>
<dbReference type="CDD" id="cd05289">
    <property type="entry name" value="MDR_like_2"/>
    <property type="match status" value="1"/>
</dbReference>
<dbReference type="InterPro" id="IPR036291">
    <property type="entry name" value="NAD(P)-bd_dom_sf"/>
</dbReference>
<dbReference type="Proteomes" id="UP001278571">
    <property type="component" value="Unassembled WGS sequence"/>
</dbReference>
<dbReference type="RefSeq" id="WP_319008172.1">
    <property type="nucleotide sequence ID" value="NZ_JAWJZF010000237.1"/>
</dbReference>
<dbReference type="SUPFAM" id="SSF51735">
    <property type="entry name" value="NAD(P)-binding Rossmann-fold domains"/>
    <property type="match status" value="1"/>
</dbReference>
<comment type="caution">
    <text evidence="2">The sequence shown here is derived from an EMBL/GenBank/DDBJ whole genome shotgun (WGS) entry which is preliminary data.</text>
</comment>
<dbReference type="Gene3D" id="3.90.180.10">
    <property type="entry name" value="Medium-chain alcohol dehydrogenases, catalytic domain"/>
    <property type="match status" value="1"/>
</dbReference>
<accession>A0ABU4K1L9</accession>
<dbReference type="GO" id="GO:0016491">
    <property type="term" value="F:oxidoreductase activity"/>
    <property type="evidence" value="ECO:0007669"/>
    <property type="project" value="UniProtKB-KW"/>
</dbReference>
<proteinExistence type="predicted"/>
<evidence type="ECO:0000313" key="2">
    <source>
        <dbReference type="EMBL" id="MDX2291628.1"/>
    </source>
</evidence>
<reference evidence="2 3" key="1">
    <citation type="submission" date="2023-10" db="EMBL/GenBank/DDBJ databases">
        <authorList>
            <person name="Wang X.X."/>
        </authorList>
    </citation>
    <scope>NUCLEOTIDE SEQUENCE [LARGE SCALE GENOMIC DNA]</scope>
    <source>
        <strain evidence="2 3">NBRC 12816</strain>
    </source>
</reference>